<dbReference type="SUPFAM" id="SSF51197">
    <property type="entry name" value="Clavaminate synthase-like"/>
    <property type="match status" value="1"/>
</dbReference>
<gene>
    <name evidence="1" type="ORF">OLEA9_A039015</name>
</gene>
<evidence type="ECO:0000313" key="2">
    <source>
        <dbReference type="Proteomes" id="UP000594638"/>
    </source>
</evidence>
<dbReference type="GO" id="GO:0051213">
    <property type="term" value="F:dioxygenase activity"/>
    <property type="evidence" value="ECO:0007669"/>
    <property type="project" value="UniProtKB-KW"/>
</dbReference>
<proteinExistence type="predicted"/>
<name>A0A8S0RYE5_OLEEU</name>
<sequence>MTTPVITEVKPSDGTLLCFILRTMIPKRTNRIHLLLKAFMCSCWVWSSGRFCSVKHRVQCYKPKIRTSIALFVLVPSDGNVEASPQLVDVNHPRLYVPFHFEDYRKIRSSTKSLTGAALELLRTKRLEPNTGKKGLLYI</sequence>
<comment type="caution">
    <text evidence="1">The sequence shown here is derived from an EMBL/GenBank/DDBJ whole genome shotgun (WGS) entry which is preliminary data.</text>
</comment>
<keyword evidence="1" id="KW-0223">Dioxygenase</keyword>
<protein>
    <submittedName>
        <fullName evidence="1">2-oxoglutarate-dependent dioxygenase DAO-like</fullName>
    </submittedName>
</protein>
<keyword evidence="2" id="KW-1185">Reference proteome</keyword>
<dbReference type="AlphaFoldDB" id="A0A8S0RYE5"/>
<dbReference type="Proteomes" id="UP000594638">
    <property type="component" value="Unassembled WGS sequence"/>
</dbReference>
<dbReference type="OrthoDB" id="288590at2759"/>
<reference evidence="1 2" key="1">
    <citation type="submission" date="2019-12" db="EMBL/GenBank/DDBJ databases">
        <authorList>
            <person name="Alioto T."/>
            <person name="Alioto T."/>
            <person name="Gomez Garrido J."/>
        </authorList>
    </citation>
    <scope>NUCLEOTIDE SEQUENCE [LARGE SCALE GENOMIC DNA]</scope>
</reference>
<organism evidence="1 2">
    <name type="scientific">Olea europaea subsp. europaea</name>
    <dbReference type="NCBI Taxonomy" id="158383"/>
    <lineage>
        <taxon>Eukaryota</taxon>
        <taxon>Viridiplantae</taxon>
        <taxon>Streptophyta</taxon>
        <taxon>Embryophyta</taxon>
        <taxon>Tracheophyta</taxon>
        <taxon>Spermatophyta</taxon>
        <taxon>Magnoliopsida</taxon>
        <taxon>eudicotyledons</taxon>
        <taxon>Gunneridae</taxon>
        <taxon>Pentapetalae</taxon>
        <taxon>asterids</taxon>
        <taxon>lamiids</taxon>
        <taxon>Lamiales</taxon>
        <taxon>Oleaceae</taxon>
        <taxon>Oleeae</taxon>
        <taxon>Olea</taxon>
    </lineage>
</organism>
<keyword evidence="1" id="KW-0560">Oxidoreductase</keyword>
<evidence type="ECO:0000313" key="1">
    <source>
        <dbReference type="EMBL" id="CAA2984383.1"/>
    </source>
</evidence>
<accession>A0A8S0RYE5</accession>
<dbReference type="Gramene" id="OE9A039015T1">
    <property type="protein sequence ID" value="OE9A039015C1"/>
    <property type="gene ID" value="OE9A039015"/>
</dbReference>
<dbReference type="InterPro" id="IPR027443">
    <property type="entry name" value="IPNS-like_sf"/>
</dbReference>
<dbReference type="Gene3D" id="2.60.120.330">
    <property type="entry name" value="B-lactam Antibiotic, Isopenicillin N Synthase, Chain"/>
    <property type="match status" value="1"/>
</dbReference>
<dbReference type="EMBL" id="CACTIH010003762">
    <property type="protein sequence ID" value="CAA2984383.1"/>
    <property type="molecule type" value="Genomic_DNA"/>
</dbReference>